<sequence length="43" mass="5044">MKLGKVMINVHSVYALLVIDLARSINRLHRIISYPYTRNHYSS</sequence>
<organism evidence="1 2">
    <name type="scientific">Candidatus Enterovibrio escicola</name>
    <dbReference type="NCBI Taxonomy" id="1927127"/>
    <lineage>
        <taxon>Bacteria</taxon>
        <taxon>Pseudomonadati</taxon>
        <taxon>Pseudomonadota</taxon>
        <taxon>Gammaproteobacteria</taxon>
        <taxon>Vibrionales</taxon>
        <taxon>Vibrionaceae</taxon>
        <taxon>Enterovibrio</taxon>
    </lineage>
</organism>
<dbReference type="AlphaFoldDB" id="A0A2A5T7S6"/>
<protein>
    <submittedName>
        <fullName evidence="1">Uncharacterized protein</fullName>
    </submittedName>
</protein>
<dbReference type="EMBL" id="NBYY01000003">
    <property type="protein sequence ID" value="PCS24197.1"/>
    <property type="molecule type" value="Genomic_DNA"/>
</dbReference>
<dbReference type="Proteomes" id="UP000219020">
    <property type="component" value="Unassembled WGS sequence"/>
</dbReference>
<evidence type="ECO:0000313" key="2">
    <source>
        <dbReference type="Proteomes" id="UP000219020"/>
    </source>
</evidence>
<accession>A0A2A5T7S6</accession>
<proteinExistence type="predicted"/>
<name>A0A2A5T7S6_9GAMM</name>
<keyword evidence="2" id="KW-1185">Reference proteome</keyword>
<reference evidence="2" key="1">
    <citation type="submission" date="2017-04" db="EMBL/GenBank/DDBJ databases">
        <title>Genome evolution of the luminous symbionts of deep sea anglerfish.</title>
        <authorList>
            <person name="Hendry T.A."/>
        </authorList>
    </citation>
    <scope>NUCLEOTIDE SEQUENCE [LARGE SCALE GENOMIC DNA]</scope>
</reference>
<comment type="caution">
    <text evidence="1">The sequence shown here is derived from an EMBL/GenBank/DDBJ whole genome shotgun (WGS) entry which is preliminary data.</text>
</comment>
<evidence type="ECO:0000313" key="1">
    <source>
        <dbReference type="EMBL" id="PCS24197.1"/>
    </source>
</evidence>
<gene>
    <name evidence="1" type="ORF">BTN49_0194</name>
</gene>